<dbReference type="Proteomes" id="UP000814033">
    <property type="component" value="Unassembled WGS sequence"/>
</dbReference>
<reference evidence="1" key="1">
    <citation type="submission" date="2021-02" db="EMBL/GenBank/DDBJ databases">
        <authorList>
            <consortium name="DOE Joint Genome Institute"/>
            <person name="Ahrendt S."/>
            <person name="Looney B.P."/>
            <person name="Miyauchi S."/>
            <person name="Morin E."/>
            <person name="Drula E."/>
            <person name="Courty P.E."/>
            <person name="Chicoki N."/>
            <person name="Fauchery L."/>
            <person name="Kohler A."/>
            <person name="Kuo A."/>
            <person name="Labutti K."/>
            <person name="Pangilinan J."/>
            <person name="Lipzen A."/>
            <person name="Riley R."/>
            <person name="Andreopoulos W."/>
            <person name="He G."/>
            <person name="Johnson J."/>
            <person name="Barry K.W."/>
            <person name="Grigoriev I.V."/>
            <person name="Nagy L."/>
            <person name="Hibbett D."/>
            <person name="Henrissat B."/>
            <person name="Matheny P.B."/>
            <person name="Labbe J."/>
            <person name="Martin F."/>
        </authorList>
    </citation>
    <scope>NUCLEOTIDE SEQUENCE</scope>
    <source>
        <strain evidence="1">FP105234-sp</strain>
    </source>
</reference>
<dbReference type="EMBL" id="MU275987">
    <property type="protein sequence ID" value="KAI0044324.1"/>
    <property type="molecule type" value="Genomic_DNA"/>
</dbReference>
<proteinExistence type="predicted"/>
<name>A0ACB8RK46_9AGAM</name>
<keyword evidence="2" id="KW-1185">Reference proteome</keyword>
<sequence>MELCTPCAKYIRRNQLAAHIGGRPHQRKLAALPRTLHVVEDVSGLPPAIPNGANDSGYAEHMESPPGCDWTGSSQDQVVDEGHGGVFVSGEQGVNLGDLERTTAVLPAAAPLFEEEEMLLSHEGTGITVSEEAGLRFGIIERAESGIYPSSTAKFIVTKENIQPLVTFVEARFSSEEGFSAALEGQSKYIKSNEPRTIVVTFLPPYEGSFEATIDLVFYDWARKGTFVVPRSVSGTAGTPHDHVLLAPRAMHVMPPARPRYKAPLHVNPYRPPTWTRGQSKGFGQYPLPPDWNGLLEDRGLDNRQYEEATARLLRAKLPGILKPETYAHHYRVLMNAEDAAQQRLLADNPPVEVTLTQRGDSFMCESLVPSYVAN</sequence>
<gene>
    <name evidence="1" type="ORF">FA95DRAFT_286500</name>
</gene>
<comment type="caution">
    <text evidence="1">The sequence shown here is derived from an EMBL/GenBank/DDBJ whole genome shotgun (WGS) entry which is preliminary data.</text>
</comment>
<reference evidence="1" key="2">
    <citation type="journal article" date="2022" name="New Phytol.">
        <title>Evolutionary transition to the ectomycorrhizal habit in the genomes of a hyperdiverse lineage of mushroom-forming fungi.</title>
        <authorList>
            <person name="Looney B."/>
            <person name="Miyauchi S."/>
            <person name="Morin E."/>
            <person name="Drula E."/>
            <person name="Courty P.E."/>
            <person name="Kohler A."/>
            <person name="Kuo A."/>
            <person name="LaButti K."/>
            <person name="Pangilinan J."/>
            <person name="Lipzen A."/>
            <person name="Riley R."/>
            <person name="Andreopoulos W."/>
            <person name="He G."/>
            <person name="Johnson J."/>
            <person name="Nolan M."/>
            <person name="Tritt A."/>
            <person name="Barry K.W."/>
            <person name="Grigoriev I.V."/>
            <person name="Nagy L.G."/>
            <person name="Hibbett D."/>
            <person name="Henrissat B."/>
            <person name="Matheny P.B."/>
            <person name="Labbe J."/>
            <person name="Martin F.M."/>
        </authorList>
    </citation>
    <scope>NUCLEOTIDE SEQUENCE</scope>
    <source>
        <strain evidence="1">FP105234-sp</strain>
    </source>
</reference>
<accession>A0ACB8RK46</accession>
<protein>
    <submittedName>
        <fullName evidence="1">Uncharacterized protein</fullName>
    </submittedName>
</protein>
<evidence type="ECO:0000313" key="1">
    <source>
        <dbReference type="EMBL" id="KAI0044324.1"/>
    </source>
</evidence>
<evidence type="ECO:0000313" key="2">
    <source>
        <dbReference type="Proteomes" id="UP000814033"/>
    </source>
</evidence>
<organism evidence="1 2">
    <name type="scientific">Auriscalpium vulgare</name>
    <dbReference type="NCBI Taxonomy" id="40419"/>
    <lineage>
        <taxon>Eukaryota</taxon>
        <taxon>Fungi</taxon>
        <taxon>Dikarya</taxon>
        <taxon>Basidiomycota</taxon>
        <taxon>Agaricomycotina</taxon>
        <taxon>Agaricomycetes</taxon>
        <taxon>Russulales</taxon>
        <taxon>Auriscalpiaceae</taxon>
        <taxon>Auriscalpium</taxon>
    </lineage>
</organism>